<proteinExistence type="predicted"/>
<evidence type="ECO:0000313" key="2">
    <source>
        <dbReference type="EMBL" id="MBD0836877.1"/>
    </source>
</evidence>
<organism evidence="2 3">
    <name type="scientific">Aestuariibaculum suncheonense</name>
    <dbReference type="NCBI Taxonomy" id="1028745"/>
    <lineage>
        <taxon>Bacteria</taxon>
        <taxon>Pseudomonadati</taxon>
        <taxon>Bacteroidota</taxon>
        <taxon>Flavobacteriia</taxon>
        <taxon>Flavobacteriales</taxon>
        <taxon>Flavobacteriaceae</taxon>
    </lineage>
</organism>
<reference evidence="2" key="1">
    <citation type="journal article" date="2013" name="Int. J. Syst. Evol. Microbiol.">
        <title>Aestuariibaculum suncheonense gen. nov., sp. nov., a marine bacterium of the family Flavobacteriaceae isolated from a tidal flat and emended descriptions of the genera Gaetbulibacter and Tamlana.</title>
        <authorList>
            <person name="Jeong S.H."/>
            <person name="Park M.S."/>
            <person name="Jin H.M."/>
            <person name="Lee K."/>
            <person name="Park W."/>
            <person name="Jeon C.O."/>
        </authorList>
    </citation>
    <scope>NUCLEOTIDE SEQUENCE</scope>
    <source>
        <strain evidence="2">SC17</strain>
    </source>
</reference>
<comment type="caution">
    <text evidence="2">The sequence shown here is derived from an EMBL/GenBank/DDBJ whole genome shotgun (WGS) entry which is preliminary data.</text>
</comment>
<gene>
    <name evidence="2" type="ORF">ICJ84_15685</name>
</gene>
<name>A0A8J6QN65_9FLAO</name>
<feature type="transmembrane region" description="Helical" evidence="1">
    <location>
        <begin position="6"/>
        <end position="26"/>
    </location>
</feature>
<keyword evidence="1" id="KW-0472">Membrane</keyword>
<protein>
    <submittedName>
        <fullName evidence="2">Uncharacterized protein</fullName>
    </submittedName>
</protein>
<feature type="transmembrane region" description="Helical" evidence="1">
    <location>
        <begin position="38"/>
        <end position="55"/>
    </location>
</feature>
<sequence>MIHLIWSIINVIIVVYFFYLLIGFILKGKRIFKPQFKGISIFIMIIGIVQIISASNSKKSTNHITISKNYNKKDETKTKQIILEDNLTLDINLHVQYSIQQNNYIPIESYSSLTGLVMGYDWEFKSIDINNYNSNEQTEFVVNGILKWNLFGITVYNTSKTFNGKIN</sequence>
<accession>A0A8J6QN65</accession>
<dbReference type="EMBL" id="JACVXC010000008">
    <property type="protein sequence ID" value="MBD0836877.1"/>
    <property type="molecule type" value="Genomic_DNA"/>
</dbReference>
<reference evidence="2" key="2">
    <citation type="submission" date="2020-09" db="EMBL/GenBank/DDBJ databases">
        <authorList>
            <person name="Wu Z."/>
        </authorList>
    </citation>
    <scope>NUCLEOTIDE SEQUENCE</scope>
    <source>
        <strain evidence="2">SC17</strain>
    </source>
</reference>
<keyword evidence="1" id="KW-0812">Transmembrane</keyword>
<dbReference type="Proteomes" id="UP000602057">
    <property type="component" value="Unassembled WGS sequence"/>
</dbReference>
<evidence type="ECO:0000313" key="3">
    <source>
        <dbReference type="Proteomes" id="UP000602057"/>
    </source>
</evidence>
<keyword evidence="1" id="KW-1133">Transmembrane helix</keyword>
<keyword evidence="3" id="KW-1185">Reference proteome</keyword>
<dbReference type="AlphaFoldDB" id="A0A8J6QN65"/>
<evidence type="ECO:0000256" key="1">
    <source>
        <dbReference type="SAM" id="Phobius"/>
    </source>
</evidence>